<dbReference type="PRINTS" id="PR00080">
    <property type="entry name" value="SDRFAMILY"/>
</dbReference>
<gene>
    <name evidence="3" type="ORF">SAMN02746064_02140</name>
</gene>
<comment type="similarity">
    <text evidence="1">Belongs to the short-chain dehydrogenases/reductases (SDR) family.</text>
</comment>
<keyword evidence="2" id="KW-0560">Oxidoreductase</keyword>
<evidence type="ECO:0000256" key="1">
    <source>
        <dbReference type="ARBA" id="ARBA00006484"/>
    </source>
</evidence>
<dbReference type="InterPro" id="IPR020904">
    <property type="entry name" value="Sc_DH/Rdtase_CS"/>
</dbReference>
<dbReference type="PANTHER" id="PTHR42760:SF133">
    <property type="entry name" value="3-OXOACYL-[ACYL-CARRIER-PROTEIN] REDUCTASE"/>
    <property type="match status" value="1"/>
</dbReference>
<keyword evidence="4" id="KW-1185">Reference proteome</keyword>
<dbReference type="Pfam" id="PF13561">
    <property type="entry name" value="adh_short_C2"/>
    <property type="match status" value="1"/>
</dbReference>
<reference evidence="3 4" key="1">
    <citation type="submission" date="2016-11" db="EMBL/GenBank/DDBJ databases">
        <authorList>
            <person name="Jaros S."/>
            <person name="Januszkiewicz K."/>
            <person name="Wedrychowicz H."/>
        </authorList>
    </citation>
    <scope>NUCLEOTIDE SEQUENCE [LARGE SCALE GENOMIC DNA]</scope>
    <source>
        <strain evidence="3 4">DSM 14828</strain>
    </source>
</reference>
<name>A0A1M4ZTE7_9FIRM</name>
<accession>A0A1M4ZTE7</accession>
<evidence type="ECO:0000256" key="2">
    <source>
        <dbReference type="ARBA" id="ARBA00023002"/>
    </source>
</evidence>
<dbReference type="InterPro" id="IPR002347">
    <property type="entry name" value="SDR_fam"/>
</dbReference>
<dbReference type="CDD" id="cd05233">
    <property type="entry name" value="SDR_c"/>
    <property type="match status" value="1"/>
</dbReference>
<dbReference type="PANTHER" id="PTHR42760">
    <property type="entry name" value="SHORT-CHAIN DEHYDROGENASES/REDUCTASES FAMILY MEMBER"/>
    <property type="match status" value="1"/>
</dbReference>
<evidence type="ECO:0000313" key="4">
    <source>
        <dbReference type="Proteomes" id="UP000184251"/>
    </source>
</evidence>
<dbReference type="RefSeq" id="WP_073271961.1">
    <property type="nucleotide sequence ID" value="NZ_FQTU01000019.1"/>
</dbReference>
<dbReference type="InterPro" id="IPR036291">
    <property type="entry name" value="NAD(P)-bd_dom_sf"/>
</dbReference>
<dbReference type="Gene3D" id="3.40.50.720">
    <property type="entry name" value="NAD(P)-binding Rossmann-like Domain"/>
    <property type="match status" value="1"/>
</dbReference>
<dbReference type="FunFam" id="3.40.50.720:FF:000173">
    <property type="entry name" value="3-oxoacyl-[acyl-carrier protein] reductase"/>
    <property type="match status" value="1"/>
</dbReference>
<organism evidence="3 4">
    <name type="scientific">Alkalibacter saccharofermentans DSM 14828</name>
    <dbReference type="NCBI Taxonomy" id="1120975"/>
    <lineage>
        <taxon>Bacteria</taxon>
        <taxon>Bacillati</taxon>
        <taxon>Bacillota</taxon>
        <taxon>Clostridia</taxon>
        <taxon>Eubacteriales</taxon>
        <taxon>Eubacteriaceae</taxon>
        <taxon>Alkalibacter</taxon>
    </lineage>
</organism>
<dbReference type="GO" id="GO:0016616">
    <property type="term" value="F:oxidoreductase activity, acting on the CH-OH group of donors, NAD or NADP as acceptor"/>
    <property type="evidence" value="ECO:0007669"/>
    <property type="project" value="TreeGrafter"/>
</dbReference>
<dbReference type="STRING" id="1120975.SAMN02746064_02140"/>
<protein>
    <submittedName>
        <fullName evidence="3">3-oxoacyl-[acyl-carrier protein] reductase</fullName>
    </submittedName>
</protein>
<dbReference type="AlphaFoldDB" id="A0A1M4ZTE7"/>
<sequence>MGMLLENRIALITGAARGIGKSIAKDFAQEGAQVVVLDILESEGKQTVSEIQAEGGRAYFINCDVTDSLCLKSATLEVEKNMGKIDILVLNAGISIKQPLDDIDEATWHQVLDVNLNGAFFTLKAFIDHIRSSKYGKIIFISSGSAYTGTGGGLNYVASKAGLNAMVLNLAKELGPLGINVNAIAPRVIHTEMLENLYPDEESKNKIRNLIPIRKIGQPEDVAYLASFLASDKSEYIHGQVILLDGGRTFQ</sequence>
<dbReference type="NCBIfam" id="NF005559">
    <property type="entry name" value="PRK07231.1"/>
    <property type="match status" value="1"/>
</dbReference>
<evidence type="ECO:0000313" key="3">
    <source>
        <dbReference type="EMBL" id="SHF21241.1"/>
    </source>
</evidence>
<proteinExistence type="inferred from homology"/>
<dbReference type="PROSITE" id="PS00061">
    <property type="entry name" value="ADH_SHORT"/>
    <property type="match status" value="1"/>
</dbReference>
<dbReference type="NCBIfam" id="NF009466">
    <property type="entry name" value="PRK12826.1-2"/>
    <property type="match status" value="1"/>
</dbReference>
<dbReference type="Proteomes" id="UP000184251">
    <property type="component" value="Unassembled WGS sequence"/>
</dbReference>
<dbReference type="EMBL" id="FQTU01000019">
    <property type="protein sequence ID" value="SHF21241.1"/>
    <property type="molecule type" value="Genomic_DNA"/>
</dbReference>
<dbReference type="SUPFAM" id="SSF51735">
    <property type="entry name" value="NAD(P)-binding Rossmann-fold domains"/>
    <property type="match status" value="1"/>
</dbReference>
<dbReference type="PRINTS" id="PR00081">
    <property type="entry name" value="GDHRDH"/>
</dbReference>